<dbReference type="AlphaFoldDB" id="A0AAW2D6N9"/>
<gene>
    <name evidence="1" type="ORF">SO802_013572</name>
</gene>
<accession>A0AAW2D6N9</accession>
<proteinExistence type="predicted"/>
<sequence>ILNLPPVKTKPENPEPIVEPKENQVEVEAGESVIPQPTGYPGNQLIHYILDPRYPGQAVQHVPVYYILGPVQLGNVPVQTVHMGAPYVPQYPIGADQIPVGYHQPGVGQVYNGGMRPITTTVDSYDVLGRVVLDGVNQQVFYGVKNRAYIKPVPN</sequence>
<comment type="caution">
    <text evidence="1">The sequence shown here is derived from an EMBL/GenBank/DDBJ whole genome shotgun (WGS) entry which is preliminary data.</text>
</comment>
<keyword evidence="2" id="KW-1185">Reference proteome</keyword>
<dbReference type="EMBL" id="JAZDWU010000004">
    <property type="protein sequence ID" value="KAL0006011.1"/>
    <property type="molecule type" value="Genomic_DNA"/>
</dbReference>
<protein>
    <submittedName>
        <fullName evidence="1">Uncharacterized protein</fullName>
    </submittedName>
</protein>
<reference evidence="1 2" key="1">
    <citation type="submission" date="2024-01" db="EMBL/GenBank/DDBJ databases">
        <title>A telomere-to-telomere, gap-free genome of sweet tea (Lithocarpus litseifolius).</title>
        <authorList>
            <person name="Zhou J."/>
        </authorList>
    </citation>
    <scope>NUCLEOTIDE SEQUENCE [LARGE SCALE GENOMIC DNA]</scope>
    <source>
        <strain evidence="1">Zhou-2022a</strain>
        <tissue evidence="1">Leaf</tissue>
    </source>
</reference>
<evidence type="ECO:0000313" key="1">
    <source>
        <dbReference type="EMBL" id="KAL0006011.1"/>
    </source>
</evidence>
<dbReference type="Proteomes" id="UP001459277">
    <property type="component" value="Unassembled WGS sequence"/>
</dbReference>
<evidence type="ECO:0000313" key="2">
    <source>
        <dbReference type="Proteomes" id="UP001459277"/>
    </source>
</evidence>
<feature type="non-terminal residue" evidence="1">
    <location>
        <position position="1"/>
    </location>
</feature>
<name>A0AAW2D6N9_9ROSI</name>
<organism evidence="1 2">
    <name type="scientific">Lithocarpus litseifolius</name>
    <dbReference type="NCBI Taxonomy" id="425828"/>
    <lineage>
        <taxon>Eukaryota</taxon>
        <taxon>Viridiplantae</taxon>
        <taxon>Streptophyta</taxon>
        <taxon>Embryophyta</taxon>
        <taxon>Tracheophyta</taxon>
        <taxon>Spermatophyta</taxon>
        <taxon>Magnoliopsida</taxon>
        <taxon>eudicotyledons</taxon>
        <taxon>Gunneridae</taxon>
        <taxon>Pentapetalae</taxon>
        <taxon>rosids</taxon>
        <taxon>fabids</taxon>
        <taxon>Fagales</taxon>
        <taxon>Fagaceae</taxon>
        <taxon>Lithocarpus</taxon>
    </lineage>
</organism>